<dbReference type="EMBL" id="JAHXZN010000009">
    <property type="protein sequence ID" value="MBW6532705.1"/>
    <property type="molecule type" value="Genomic_DNA"/>
</dbReference>
<reference evidence="1 2" key="1">
    <citation type="submission" date="2021-07" db="EMBL/GenBank/DDBJ databases">
        <title>Sphingomonas sp.</title>
        <authorList>
            <person name="Feng G."/>
            <person name="Li J."/>
            <person name="Pan M."/>
        </authorList>
    </citation>
    <scope>NUCLEOTIDE SEQUENCE [LARGE SCALE GENOMIC DNA]</scope>
    <source>
        <strain evidence="1 2">RRHST34</strain>
    </source>
</reference>
<organism evidence="1 2">
    <name type="scientific">Sphingomonas citri</name>
    <dbReference type="NCBI Taxonomy" id="2862499"/>
    <lineage>
        <taxon>Bacteria</taxon>
        <taxon>Pseudomonadati</taxon>
        <taxon>Pseudomonadota</taxon>
        <taxon>Alphaproteobacteria</taxon>
        <taxon>Sphingomonadales</taxon>
        <taxon>Sphingomonadaceae</taxon>
        <taxon>Sphingomonas</taxon>
    </lineage>
</organism>
<protein>
    <submittedName>
        <fullName evidence="1">Uncharacterized protein</fullName>
    </submittedName>
</protein>
<evidence type="ECO:0000313" key="2">
    <source>
        <dbReference type="Proteomes" id="UP000759103"/>
    </source>
</evidence>
<name>A0ABS7BSW4_9SPHN</name>
<sequence length="105" mass="11272">MSRHIFAGTAGVSVAIGWDRPLDTFYVHASRPDPDDEGEHETIVWEGTSPRELPTAAAAIAVAASHAELPADLASTLETDRLKTLGSFDGPAQAAMKRQRFGRDL</sequence>
<comment type="caution">
    <text evidence="1">The sequence shown here is derived from an EMBL/GenBank/DDBJ whole genome shotgun (WGS) entry which is preliminary data.</text>
</comment>
<dbReference type="Proteomes" id="UP000759103">
    <property type="component" value="Unassembled WGS sequence"/>
</dbReference>
<accession>A0ABS7BSW4</accession>
<evidence type="ECO:0000313" key="1">
    <source>
        <dbReference type="EMBL" id="MBW6532705.1"/>
    </source>
</evidence>
<keyword evidence="2" id="KW-1185">Reference proteome</keyword>
<proteinExistence type="predicted"/>
<gene>
    <name evidence="1" type="ORF">KZ820_18335</name>
</gene>
<dbReference type="RefSeq" id="WP_219750293.1">
    <property type="nucleotide sequence ID" value="NZ_JAHXZN010000009.1"/>
</dbReference>